<comment type="caution">
    <text evidence="4">The sequence shown here is derived from an EMBL/GenBank/DDBJ whole genome shotgun (WGS) entry which is preliminary data.</text>
</comment>
<dbReference type="Proteomes" id="UP001320843">
    <property type="component" value="Unassembled WGS sequence"/>
</dbReference>
<organism evidence="4 5">
    <name type="scientific">Xanthomonas sacchari</name>
    <dbReference type="NCBI Taxonomy" id="56458"/>
    <lineage>
        <taxon>Bacteria</taxon>
        <taxon>Pseudomonadati</taxon>
        <taxon>Pseudomonadota</taxon>
        <taxon>Gammaproteobacteria</taxon>
        <taxon>Lysobacterales</taxon>
        <taxon>Lysobacteraceae</taxon>
        <taxon>Xanthomonas</taxon>
    </lineage>
</organism>
<name>A0ABT3DTT6_9XANT</name>
<dbReference type="Pfam" id="PF13385">
    <property type="entry name" value="Laminin_G_3"/>
    <property type="match status" value="1"/>
</dbReference>
<keyword evidence="2" id="KW-1015">Disulfide bond</keyword>
<dbReference type="EMBL" id="JANFWR010000007">
    <property type="protein sequence ID" value="MCW0398781.1"/>
    <property type="molecule type" value="Genomic_DNA"/>
</dbReference>
<evidence type="ECO:0000256" key="2">
    <source>
        <dbReference type="ARBA" id="ARBA00023157"/>
    </source>
</evidence>
<keyword evidence="1" id="KW-0732">Signal</keyword>
<sequence length="246" mass="25014">MSLLCAHGAMIPLGGAGGYTAAVLADAPWGYWRLEDAPAANASAADTSGHNRSGTYRSGASNDFSAAAGVFSGTGASVNFRGAGYVVCPQATLGSGQAFTLECMLRTSTIVENQSLVGGDDGSSDRRWQMRTTSGGNLQFLTIYPSVNAVTSAAVVADGNPHLLHVVFDPSLAASAGICKLYVDGVLDTASTAALSIDPGTVTPVIAARTPGGNNPYTGLLDEVAIYMTALGAEQIAAHWAARNLA</sequence>
<evidence type="ECO:0000313" key="5">
    <source>
        <dbReference type="Proteomes" id="UP001320843"/>
    </source>
</evidence>
<dbReference type="InterPro" id="IPR013320">
    <property type="entry name" value="ConA-like_dom_sf"/>
</dbReference>
<gene>
    <name evidence="4" type="ORF">NB700_001337</name>
</gene>
<feature type="domain" description="LamG-like jellyroll fold" evidence="3">
    <location>
        <begin position="97"/>
        <end position="234"/>
    </location>
</feature>
<evidence type="ECO:0000256" key="1">
    <source>
        <dbReference type="ARBA" id="ARBA00022729"/>
    </source>
</evidence>
<dbReference type="SUPFAM" id="SSF49899">
    <property type="entry name" value="Concanavalin A-like lectins/glucanases"/>
    <property type="match status" value="1"/>
</dbReference>
<evidence type="ECO:0000259" key="3">
    <source>
        <dbReference type="SMART" id="SM00560"/>
    </source>
</evidence>
<accession>A0ABT3DTT6</accession>
<proteinExistence type="predicted"/>
<dbReference type="RefSeq" id="WP_267082235.1">
    <property type="nucleotide sequence ID" value="NZ_CP099530.1"/>
</dbReference>
<keyword evidence="5" id="KW-1185">Reference proteome</keyword>
<evidence type="ECO:0000313" key="4">
    <source>
        <dbReference type="EMBL" id="MCW0398781.1"/>
    </source>
</evidence>
<reference evidence="4 5" key="1">
    <citation type="submission" date="2022-06" db="EMBL/GenBank/DDBJ databases">
        <title>Dynamics of rice microbiomes reveals core vertical transmitted seed endophytes.</title>
        <authorList>
            <person name="Liao K."/>
            <person name="Zhang X."/>
        </authorList>
    </citation>
    <scope>NUCLEOTIDE SEQUENCE [LARGE SCALE GENOMIC DNA]</scope>
    <source>
        <strain evidence="4 5">YT10-10-1</strain>
    </source>
</reference>
<dbReference type="SMART" id="SM00560">
    <property type="entry name" value="LamGL"/>
    <property type="match status" value="1"/>
</dbReference>
<dbReference type="InterPro" id="IPR006558">
    <property type="entry name" value="LamG-like"/>
</dbReference>
<protein>
    <recommendedName>
        <fullName evidence="3">LamG-like jellyroll fold domain-containing protein</fullName>
    </recommendedName>
</protein>
<dbReference type="Gene3D" id="2.60.120.200">
    <property type="match status" value="1"/>
</dbReference>